<comment type="caution">
    <text evidence="2">The sequence shown here is derived from an EMBL/GenBank/DDBJ whole genome shotgun (WGS) entry which is preliminary data.</text>
</comment>
<feature type="transmembrane region" description="Helical" evidence="1">
    <location>
        <begin position="9"/>
        <end position="30"/>
    </location>
</feature>
<evidence type="ECO:0000313" key="3">
    <source>
        <dbReference type="Proteomes" id="UP000031338"/>
    </source>
</evidence>
<reference evidence="2 3" key="1">
    <citation type="submission" date="2014-10" db="EMBL/GenBank/DDBJ databases">
        <title>Draft genome sequence of Novosphingobium subterraneum DSM 12447.</title>
        <authorList>
            <person name="Gan H.M."/>
            <person name="Gan H.Y."/>
            <person name="Savka M.A."/>
        </authorList>
    </citation>
    <scope>NUCLEOTIDE SEQUENCE [LARGE SCALE GENOMIC DNA]</scope>
    <source>
        <strain evidence="2 3">DSM 12447</strain>
    </source>
</reference>
<name>A0A0B8ZZT6_9SPHN</name>
<dbReference type="AlphaFoldDB" id="A0A0B8ZZT6"/>
<dbReference type="PATRIC" id="fig|48936.3.peg.3498"/>
<dbReference type="Pfam" id="PF03929">
    <property type="entry name" value="PepSY_TM"/>
    <property type="match status" value="1"/>
</dbReference>
<dbReference type="RefSeq" id="WP_039336719.1">
    <property type="nucleotide sequence ID" value="NZ_JRVC01000020.1"/>
</dbReference>
<proteinExistence type="predicted"/>
<keyword evidence="3" id="KW-1185">Reference proteome</keyword>
<protein>
    <recommendedName>
        <fullName evidence="4">PepSY domain-containing protein</fullName>
    </recommendedName>
</protein>
<dbReference type="PANTHER" id="PTHR34219">
    <property type="entry name" value="IRON-REGULATED INNER MEMBRANE PROTEIN-RELATED"/>
    <property type="match status" value="1"/>
</dbReference>
<gene>
    <name evidence="2" type="ORF">NJ75_03471</name>
</gene>
<accession>A0A0B8ZZT6</accession>
<feature type="transmembrane region" description="Helical" evidence="1">
    <location>
        <begin position="143"/>
        <end position="164"/>
    </location>
</feature>
<sequence length="178" mass="19874">MKMRRWHRWFGLPSAILLGFIALTGTLLHVDMIRLGQKPPGSDHGIQAPPRKLPSDAELEAMVGTLAATARSETDFAVRSLQINLDATQVTLVAAEGLAPGSKQIKIDARTGKRIIEPPRPADFHIVLQDLHAGYTFGWAGRIVSLLCGIALVVLSVTGFQIWWDLRKRRKNREFFWK</sequence>
<organism evidence="2 3">
    <name type="scientific">Novosphingobium subterraneum</name>
    <dbReference type="NCBI Taxonomy" id="48936"/>
    <lineage>
        <taxon>Bacteria</taxon>
        <taxon>Pseudomonadati</taxon>
        <taxon>Pseudomonadota</taxon>
        <taxon>Alphaproteobacteria</taxon>
        <taxon>Sphingomonadales</taxon>
        <taxon>Sphingomonadaceae</taxon>
        <taxon>Novosphingobium</taxon>
    </lineage>
</organism>
<keyword evidence="1" id="KW-0472">Membrane</keyword>
<dbReference type="STRING" id="48936.NJ75_03471"/>
<keyword evidence="1" id="KW-0812">Transmembrane</keyword>
<evidence type="ECO:0008006" key="4">
    <source>
        <dbReference type="Google" id="ProtNLM"/>
    </source>
</evidence>
<evidence type="ECO:0000313" key="2">
    <source>
        <dbReference type="EMBL" id="KHS43851.1"/>
    </source>
</evidence>
<keyword evidence="1" id="KW-1133">Transmembrane helix</keyword>
<evidence type="ECO:0000256" key="1">
    <source>
        <dbReference type="SAM" id="Phobius"/>
    </source>
</evidence>
<dbReference type="Proteomes" id="UP000031338">
    <property type="component" value="Unassembled WGS sequence"/>
</dbReference>
<dbReference type="InterPro" id="IPR005625">
    <property type="entry name" value="PepSY-ass_TM"/>
</dbReference>
<dbReference type="EMBL" id="JRVC01000020">
    <property type="protein sequence ID" value="KHS43851.1"/>
    <property type="molecule type" value="Genomic_DNA"/>
</dbReference>